<name>R7VHM2_CAPTE</name>
<dbReference type="Pfam" id="PF03372">
    <property type="entry name" value="Exo_endo_phos"/>
    <property type="match status" value="1"/>
</dbReference>
<reference evidence="2 4" key="2">
    <citation type="journal article" date="2013" name="Nature">
        <title>Insights into bilaterian evolution from three spiralian genomes.</title>
        <authorList>
            <person name="Simakov O."/>
            <person name="Marletaz F."/>
            <person name="Cho S.J."/>
            <person name="Edsinger-Gonzales E."/>
            <person name="Havlak P."/>
            <person name="Hellsten U."/>
            <person name="Kuo D.H."/>
            <person name="Larsson T."/>
            <person name="Lv J."/>
            <person name="Arendt D."/>
            <person name="Savage R."/>
            <person name="Osoegawa K."/>
            <person name="de Jong P."/>
            <person name="Grimwood J."/>
            <person name="Chapman J.A."/>
            <person name="Shapiro H."/>
            <person name="Aerts A."/>
            <person name="Otillar R.P."/>
            <person name="Terry A.Y."/>
            <person name="Boore J.L."/>
            <person name="Grigoriev I.V."/>
            <person name="Lindberg D.R."/>
            <person name="Seaver E.C."/>
            <person name="Weisblat D.A."/>
            <person name="Putnam N.H."/>
            <person name="Rokhsar D.S."/>
        </authorList>
    </citation>
    <scope>NUCLEOTIDE SEQUENCE</scope>
    <source>
        <strain evidence="2 4">I ESC-2004</strain>
    </source>
</reference>
<dbReference type="SUPFAM" id="SSF56219">
    <property type="entry name" value="DNase I-like"/>
    <property type="match status" value="1"/>
</dbReference>
<evidence type="ECO:0000313" key="2">
    <source>
        <dbReference type="EMBL" id="ELU18077.1"/>
    </source>
</evidence>
<gene>
    <name evidence="2" type="ORF">CAPTEDRAFT_197081</name>
</gene>
<evidence type="ECO:0000313" key="4">
    <source>
        <dbReference type="Proteomes" id="UP000014760"/>
    </source>
</evidence>
<dbReference type="InterPro" id="IPR005135">
    <property type="entry name" value="Endo/exonuclease/phosphatase"/>
</dbReference>
<dbReference type="Proteomes" id="UP000014760">
    <property type="component" value="Unassembled WGS sequence"/>
</dbReference>
<reference evidence="4" key="1">
    <citation type="submission" date="2012-12" db="EMBL/GenBank/DDBJ databases">
        <authorList>
            <person name="Hellsten U."/>
            <person name="Grimwood J."/>
            <person name="Chapman J.A."/>
            <person name="Shapiro H."/>
            <person name="Aerts A."/>
            <person name="Otillar R.P."/>
            <person name="Terry A.Y."/>
            <person name="Boore J.L."/>
            <person name="Simakov O."/>
            <person name="Marletaz F."/>
            <person name="Cho S.-J."/>
            <person name="Edsinger-Gonzales E."/>
            <person name="Havlak P."/>
            <person name="Kuo D.-H."/>
            <person name="Larsson T."/>
            <person name="Lv J."/>
            <person name="Arendt D."/>
            <person name="Savage R."/>
            <person name="Osoegawa K."/>
            <person name="de Jong P."/>
            <person name="Lindberg D.R."/>
            <person name="Seaver E.C."/>
            <person name="Weisblat D.A."/>
            <person name="Putnam N.H."/>
            <person name="Grigoriev I.V."/>
            <person name="Rokhsar D.S."/>
        </authorList>
    </citation>
    <scope>NUCLEOTIDE SEQUENCE</scope>
    <source>
        <strain evidence="4">I ESC-2004</strain>
    </source>
</reference>
<proteinExistence type="predicted"/>
<evidence type="ECO:0000313" key="3">
    <source>
        <dbReference type="EnsemblMetazoa" id="CapteP197081"/>
    </source>
</evidence>
<dbReference type="EMBL" id="KB292149">
    <property type="protein sequence ID" value="ELU18077.1"/>
    <property type="molecule type" value="Genomic_DNA"/>
</dbReference>
<organism evidence="2">
    <name type="scientific">Capitella teleta</name>
    <name type="common">Polychaete worm</name>
    <dbReference type="NCBI Taxonomy" id="283909"/>
    <lineage>
        <taxon>Eukaryota</taxon>
        <taxon>Metazoa</taxon>
        <taxon>Spiralia</taxon>
        <taxon>Lophotrochozoa</taxon>
        <taxon>Annelida</taxon>
        <taxon>Polychaeta</taxon>
        <taxon>Sedentaria</taxon>
        <taxon>Scolecida</taxon>
        <taxon>Capitellidae</taxon>
        <taxon>Capitella</taxon>
    </lineage>
</organism>
<dbReference type="OrthoDB" id="9802488at2759"/>
<keyword evidence="4" id="KW-1185">Reference proteome</keyword>
<dbReference type="InterPro" id="IPR036691">
    <property type="entry name" value="Endo/exonu/phosph_ase_sf"/>
</dbReference>
<dbReference type="EMBL" id="AMQN01016515">
    <property type="status" value="NOT_ANNOTATED_CDS"/>
    <property type="molecule type" value="Genomic_DNA"/>
</dbReference>
<sequence length="709" mass="79380">MGTLQNEHSLKLCSCNVAGYNQCMPDDCVHVGRAFGGCCIVWKAELRCSVLPMVCDNRKIIDHLNVFNEVLNDVSNFAESANVDSIVIGGDLNNDISRQHSWHTAALLGYVLEEDLSLLNGLPMYNVNYTYESAEHGTRSTLDHFLVSDRLLQHVESVHVEHSALNPSDHSVLLLSLNVQVSSVPRNPAGSRWSGHQCTEHAHELRVYYKALVDACLRAGLEFIPHSTQRGGNSRSPVPMWSALVQPLRDQAMFWQALWKECGSPATGEVALVRRITRARYHRAIRHLKRNNELARFCAMGGDFIQGGHGDFWSEVRRMRGRGEAAPSCVDGEFTDFGIAALFETKYRTLYNSVGFDPRKMQELVEETNQNVLLHQDCPSHLFTHEELIACMKDLKPKKHDGDLGYYADHLRHAPHRCFCCLLIVLNALLSHGVVPEEMCVSTVTPIPKKYAEEFNLSFNAGKSKLICVPHNNATPAPPISPVVFMGGTTELVPHDRHLGCLVGNATSHLTLDLAISDFNKRVGMVRSHFRWLPEAKYFLFKSYCMPLYGSVLWDFTQPCIERFYTAWRKAVRSLLGLHPRTHCTLLPQICDDRDPEKQLLARFVGFVKSLSSSANEIVQTCFSVALDGSRSSIGKTLSLVCEKARCARDAVLCGDPAGLFPRDPAMAAEGSLVRDLLVLRHEALVFKADIFPFVIEEITHMIEFVCLN</sequence>
<reference evidence="3" key="3">
    <citation type="submission" date="2015-06" db="UniProtKB">
        <authorList>
            <consortium name="EnsemblMetazoa"/>
        </authorList>
    </citation>
    <scope>IDENTIFICATION</scope>
</reference>
<dbReference type="AlphaFoldDB" id="R7VHM2"/>
<evidence type="ECO:0000259" key="1">
    <source>
        <dbReference type="Pfam" id="PF03372"/>
    </source>
</evidence>
<protein>
    <recommendedName>
        <fullName evidence="1">Endonuclease/exonuclease/phosphatase domain-containing protein</fullName>
    </recommendedName>
</protein>
<feature type="domain" description="Endonuclease/exonuclease/phosphatase" evidence="1">
    <location>
        <begin position="26"/>
        <end position="170"/>
    </location>
</feature>
<accession>R7VHM2</accession>
<dbReference type="EnsemblMetazoa" id="CapteT197081">
    <property type="protein sequence ID" value="CapteP197081"/>
    <property type="gene ID" value="CapteG197081"/>
</dbReference>
<dbReference type="GO" id="GO:0003824">
    <property type="term" value="F:catalytic activity"/>
    <property type="evidence" value="ECO:0007669"/>
    <property type="project" value="InterPro"/>
</dbReference>
<dbReference type="Gene3D" id="3.60.10.10">
    <property type="entry name" value="Endonuclease/exonuclease/phosphatase"/>
    <property type="match status" value="1"/>
</dbReference>
<dbReference type="HOGENOM" id="CLU_389462_0_0_1"/>